<evidence type="ECO:0000259" key="2">
    <source>
        <dbReference type="Pfam" id="PF01609"/>
    </source>
</evidence>
<feature type="compositionally biased region" description="Basic residues" evidence="1">
    <location>
        <begin position="1"/>
        <end position="10"/>
    </location>
</feature>
<dbReference type="GO" id="GO:0006313">
    <property type="term" value="P:DNA transposition"/>
    <property type="evidence" value="ECO:0007669"/>
    <property type="project" value="InterPro"/>
</dbReference>
<reference evidence="3 4" key="1">
    <citation type="journal article" date="2012" name="BMC Genomics">
        <title>Complete genome sequence of Saccharothrix espanaensis DSM 44229T and comparison to the other completely sequenced Pseudonocardiaceae.</title>
        <authorList>
            <person name="Strobel T."/>
            <person name="Al-Dilaimi A."/>
            <person name="Blom J."/>
            <person name="Gessner A."/>
            <person name="Kalinowski J."/>
            <person name="Luzhetska M."/>
            <person name="Puhler A."/>
            <person name="Szczepanowski R."/>
            <person name="Bechthold A."/>
            <person name="Ruckert C."/>
        </authorList>
    </citation>
    <scope>NUCLEOTIDE SEQUENCE [LARGE SCALE GENOMIC DNA]</scope>
    <source>
        <strain evidence="4">ATCC 51144 / DSM 44229 / JCM 9112 / NBRC 15066 / NRRL 15764</strain>
    </source>
</reference>
<dbReference type="Pfam" id="PF01609">
    <property type="entry name" value="DDE_Tnp_1"/>
    <property type="match status" value="1"/>
</dbReference>
<accession>K0JVF6</accession>
<sequence length="156" mass="17675">MTGRVVRRQSRPVAAPAPRGAGRTGLAVGVSAANLHDSQALKPMLRVIPRIRSRCGPRRFCPAKLHADKAYDIDHLRRWLRHRGTIPRIACKNIDPSDRLGRHRWVVESAISGLTGYRRLTIRYERHALTCRAFATLAAALTYFQRLTNPPHQTWV</sequence>
<dbReference type="eggNOG" id="COG3293">
    <property type="taxonomic scope" value="Bacteria"/>
</dbReference>
<protein>
    <recommendedName>
        <fullName evidence="2">Transposase IS4-like domain-containing protein</fullName>
    </recommendedName>
</protein>
<feature type="compositionally biased region" description="Low complexity" evidence="1">
    <location>
        <begin position="11"/>
        <end position="23"/>
    </location>
</feature>
<organism evidence="3 4">
    <name type="scientific">Saccharothrix espanaensis (strain ATCC 51144 / DSM 44229 / JCM 9112 / NBRC 15066 / NRRL 15764)</name>
    <dbReference type="NCBI Taxonomy" id="1179773"/>
    <lineage>
        <taxon>Bacteria</taxon>
        <taxon>Bacillati</taxon>
        <taxon>Actinomycetota</taxon>
        <taxon>Actinomycetes</taxon>
        <taxon>Pseudonocardiales</taxon>
        <taxon>Pseudonocardiaceae</taxon>
        <taxon>Saccharothrix</taxon>
    </lineage>
</organism>
<dbReference type="PANTHER" id="PTHR30007:SF1">
    <property type="entry name" value="BLR1914 PROTEIN"/>
    <property type="match status" value="1"/>
</dbReference>
<evidence type="ECO:0000313" key="3">
    <source>
        <dbReference type="EMBL" id="CCH29472.1"/>
    </source>
</evidence>
<feature type="region of interest" description="Disordered" evidence="1">
    <location>
        <begin position="1"/>
        <end position="23"/>
    </location>
</feature>
<evidence type="ECO:0000256" key="1">
    <source>
        <dbReference type="SAM" id="MobiDB-lite"/>
    </source>
</evidence>
<dbReference type="PANTHER" id="PTHR30007">
    <property type="entry name" value="PHP DOMAIN PROTEIN"/>
    <property type="match status" value="1"/>
</dbReference>
<proteinExistence type="predicted"/>
<dbReference type="InterPro" id="IPR002559">
    <property type="entry name" value="Transposase_11"/>
</dbReference>
<dbReference type="GO" id="GO:0004803">
    <property type="term" value="F:transposase activity"/>
    <property type="evidence" value="ECO:0007669"/>
    <property type="project" value="InterPro"/>
</dbReference>
<dbReference type="HOGENOM" id="CLU_055261_1_4_11"/>
<dbReference type="Proteomes" id="UP000006281">
    <property type="component" value="Chromosome"/>
</dbReference>
<dbReference type="AlphaFoldDB" id="K0JVF6"/>
<gene>
    <name evidence="3" type="ordered locus">BN6_21500</name>
</gene>
<dbReference type="KEGG" id="sesp:BN6_21500"/>
<evidence type="ECO:0000313" key="4">
    <source>
        <dbReference type="Proteomes" id="UP000006281"/>
    </source>
</evidence>
<dbReference type="STRING" id="1179773.BN6_21500"/>
<dbReference type="PATRIC" id="fig|1179773.3.peg.2147"/>
<dbReference type="EMBL" id="HE804045">
    <property type="protein sequence ID" value="CCH29472.1"/>
    <property type="molecule type" value="Genomic_DNA"/>
</dbReference>
<feature type="domain" description="Transposase IS4-like" evidence="2">
    <location>
        <begin position="26"/>
        <end position="141"/>
    </location>
</feature>
<name>K0JVF6_SACES</name>
<keyword evidence="4" id="KW-1185">Reference proteome</keyword>
<dbReference type="GO" id="GO:0003677">
    <property type="term" value="F:DNA binding"/>
    <property type="evidence" value="ECO:0007669"/>
    <property type="project" value="InterPro"/>
</dbReference>